<feature type="region of interest" description="Disordered" evidence="2">
    <location>
        <begin position="63"/>
        <end position="112"/>
    </location>
</feature>
<evidence type="ECO:0000256" key="1">
    <source>
        <dbReference type="SAM" id="Coils"/>
    </source>
</evidence>
<feature type="compositionally biased region" description="Acidic residues" evidence="2">
    <location>
        <begin position="223"/>
        <end position="260"/>
    </location>
</feature>
<comment type="caution">
    <text evidence="3">The sequence shown here is derived from an EMBL/GenBank/DDBJ whole genome shotgun (WGS) entry which is preliminary data.</text>
</comment>
<feature type="region of interest" description="Disordered" evidence="2">
    <location>
        <begin position="187"/>
        <end position="260"/>
    </location>
</feature>
<protein>
    <submittedName>
        <fullName evidence="3">Uncharacterized protein</fullName>
    </submittedName>
</protein>
<evidence type="ECO:0000256" key="2">
    <source>
        <dbReference type="SAM" id="MobiDB-lite"/>
    </source>
</evidence>
<feature type="compositionally biased region" description="Basic and acidic residues" evidence="2">
    <location>
        <begin position="199"/>
        <end position="222"/>
    </location>
</feature>
<reference evidence="3" key="1">
    <citation type="journal article" date="2023" name="bioRxiv">
        <title>Scaffold-level genome assemblies of two parasitoid biocontrol wasps reveal the parthenogenesis mechanism and an associated novel virus.</title>
        <authorList>
            <person name="Inwood S."/>
            <person name="Skelly J."/>
            <person name="Guhlin J."/>
            <person name="Harrop T."/>
            <person name="Goldson S."/>
            <person name="Dearden P."/>
        </authorList>
    </citation>
    <scope>NUCLEOTIDE SEQUENCE</scope>
    <source>
        <strain evidence="3">Lincoln</strain>
        <tissue evidence="3">Whole body</tissue>
    </source>
</reference>
<evidence type="ECO:0000313" key="3">
    <source>
        <dbReference type="EMBL" id="KAK0157256.1"/>
    </source>
</evidence>
<reference evidence="3" key="2">
    <citation type="submission" date="2023-03" db="EMBL/GenBank/DDBJ databases">
        <authorList>
            <person name="Inwood S.N."/>
            <person name="Skelly J.G."/>
            <person name="Guhlin J."/>
            <person name="Harrop T.W.R."/>
            <person name="Goldson S.G."/>
            <person name="Dearden P.K."/>
        </authorList>
    </citation>
    <scope>NUCLEOTIDE SEQUENCE</scope>
    <source>
        <strain evidence="3">Lincoln</strain>
        <tissue evidence="3">Whole body</tissue>
    </source>
</reference>
<proteinExistence type="predicted"/>
<feature type="compositionally biased region" description="Basic residues" evidence="2">
    <location>
        <begin position="303"/>
        <end position="318"/>
    </location>
</feature>
<keyword evidence="4" id="KW-1185">Reference proteome</keyword>
<dbReference type="AlphaFoldDB" id="A0AA39C3I8"/>
<name>A0AA39C3I8_MICHY</name>
<feature type="coiled-coil region" evidence="1">
    <location>
        <begin position="5"/>
        <end position="50"/>
    </location>
</feature>
<organism evidence="3 4">
    <name type="scientific">Microctonus hyperodae</name>
    <name type="common">Parasitoid wasp</name>
    <dbReference type="NCBI Taxonomy" id="165561"/>
    <lineage>
        <taxon>Eukaryota</taxon>
        <taxon>Metazoa</taxon>
        <taxon>Ecdysozoa</taxon>
        <taxon>Arthropoda</taxon>
        <taxon>Hexapoda</taxon>
        <taxon>Insecta</taxon>
        <taxon>Pterygota</taxon>
        <taxon>Neoptera</taxon>
        <taxon>Endopterygota</taxon>
        <taxon>Hymenoptera</taxon>
        <taxon>Apocrita</taxon>
        <taxon>Ichneumonoidea</taxon>
        <taxon>Braconidae</taxon>
        <taxon>Euphorinae</taxon>
        <taxon>Microctonus</taxon>
    </lineage>
</organism>
<sequence>MRGRIRELKEVVRNMKEEAVKERERWEKEKSEIIKEVRGLKEEIKKMKEEKCEGRDNWKRENGVEVQIEENRKESQQGWQVKERRQTRGEEKKGEAAREKIQEEKPDGITEEHWKYEMQERRERRKRIIIRNKEGINNKETLKEACKKMKIEEGGYKVQYKGQYKISIEFRTIEEKLKALENKKNLKRTGIWKAGNTTKEQEKWKKSPFEGGRREKEEKAVNNEEEDATRNEEEETMNNEEEETASKEEEEATNSEEEDMEYKGLVLDLIIEVERAKGGIGKLEVITRTESDHLPVRFEVGRKGKKRREKRKRKGKRKKGEEKIKWEKEKKTEYRATVIKMIREQEKEGKVVGKWEAIKKGLWEAAREVKIVRREKTGEERGKGERKYSEECRKAKKEVHKKLKEWTKERTEEKKKKMRESREKLRSIERREKEE</sequence>
<gene>
    <name evidence="3" type="ORF">PV327_011300</name>
</gene>
<keyword evidence="1" id="KW-0175">Coiled coil</keyword>
<feature type="region of interest" description="Disordered" evidence="2">
    <location>
        <begin position="407"/>
        <end position="435"/>
    </location>
</feature>
<dbReference type="Proteomes" id="UP001168972">
    <property type="component" value="Unassembled WGS sequence"/>
</dbReference>
<feature type="region of interest" description="Disordered" evidence="2">
    <location>
        <begin position="297"/>
        <end position="322"/>
    </location>
</feature>
<evidence type="ECO:0000313" key="4">
    <source>
        <dbReference type="Proteomes" id="UP001168972"/>
    </source>
</evidence>
<accession>A0AA39C3I8</accession>
<dbReference type="EMBL" id="JAQQBR010002149">
    <property type="protein sequence ID" value="KAK0157256.1"/>
    <property type="molecule type" value="Genomic_DNA"/>
</dbReference>